<reference evidence="8 9" key="1">
    <citation type="submission" date="2019-03" db="EMBL/GenBank/DDBJ databases">
        <authorList>
            <person name="Gaulin E."/>
            <person name="Dumas B."/>
        </authorList>
    </citation>
    <scope>NUCLEOTIDE SEQUENCE [LARGE SCALE GENOMIC DNA]</scope>
    <source>
        <strain evidence="8">CBS 568.67</strain>
    </source>
</reference>
<dbReference type="Proteomes" id="UP000332933">
    <property type="component" value="Unassembled WGS sequence"/>
</dbReference>
<dbReference type="InterPro" id="IPR000232">
    <property type="entry name" value="HSF_DNA-bd"/>
</dbReference>
<evidence type="ECO:0000256" key="4">
    <source>
        <dbReference type="RuleBase" id="RU004020"/>
    </source>
</evidence>
<name>A0A485KN16_9STRA</name>
<evidence type="ECO:0000256" key="5">
    <source>
        <dbReference type="SAM" id="MobiDB-lite"/>
    </source>
</evidence>
<keyword evidence="3" id="KW-0539">Nucleus</keyword>
<evidence type="ECO:0000313" key="7">
    <source>
        <dbReference type="EMBL" id="KAF0700091.1"/>
    </source>
</evidence>
<gene>
    <name evidence="8" type="primary">Aste57867_9370</name>
    <name evidence="7" type="ORF">As57867_009334</name>
    <name evidence="8" type="ORF">ASTE57867_9370</name>
</gene>
<dbReference type="PANTHER" id="PTHR10015:SF206">
    <property type="entry name" value="HSF-TYPE DNA-BINDING DOMAIN-CONTAINING PROTEIN"/>
    <property type="match status" value="1"/>
</dbReference>
<protein>
    <submittedName>
        <fullName evidence="8">Aste57867_9370 protein</fullName>
    </submittedName>
</protein>
<dbReference type="PANTHER" id="PTHR10015">
    <property type="entry name" value="HEAT SHOCK TRANSCRIPTION FACTOR"/>
    <property type="match status" value="1"/>
</dbReference>
<feature type="compositionally biased region" description="Acidic residues" evidence="5">
    <location>
        <begin position="397"/>
        <end position="418"/>
    </location>
</feature>
<dbReference type="GO" id="GO:0005634">
    <property type="term" value="C:nucleus"/>
    <property type="evidence" value="ECO:0007669"/>
    <property type="project" value="UniProtKB-SubCell"/>
</dbReference>
<evidence type="ECO:0000313" key="9">
    <source>
        <dbReference type="Proteomes" id="UP000332933"/>
    </source>
</evidence>
<keyword evidence="9" id="KW-1185">Reference proteome</keyword>
<dbReference type="EMBL" id="CAADRA010005159">
    <property type="protein sequence ID" value="VFT86251.1"/>
    <property type="molecule type" value="Genomic_DNA"/>
</dbReference>
<reference evidence="7" key="2">
    <citation type="submission" date="2019-06" db="EMBL/GenBank/DDBJ databases">
        <title>Genomics analysis of Aphanomyces spp. identifies a new class of oomycete effector associated with host adaptation.</title>
        <authorList>
            <person name="Gaulin E."/>
        </authorList>
    </citation>
    <scope>NUCLEOTIDE SEQUENCE</scope>
    <source>
        <strain evidence="7">CBS 578.67</strain>
    </source>
</reference>
<dbReference type="InterPro" id="IPR036390">
    <property type="entry name" value="WH_DNA-bd_sf"/>
</dbReference>
<dbReference type="EMBL" id="VJMH01005138">
    <property type="protein sequence ID" value="KAF0700091.1"/>
    <property type="molecule type" value="Genomic_DNA"/>
</dbReference>
<dbReference type="OrthoDB" id="70209at2759"/>
<keyword evidence="2" id="KW-0238">DNA-binding</keyword>
<proteinExistence type="inferred from homology"/>
<sequence length="418" mass="45898">MTNSIATGFVRKLYRMLDEEDTSIIGWETSGTHFTIRDADRLDATVLHKYYRGKLNAFRQQLANHGFVGDASAAMETYHHDCFIRGQPSLLGNIVCVKQPPIKVPSQKRSKKAATKDKARDEPYPTLKKPAHVPSGSEEELVWEAMTRFLYPADDKTITFNPASLANIPGFTPSIVQLTLDDAPPPATHNPLFAKSANPLFAAPFQQPFPPQQHAPNPLFAKAPPASMNPLFQKTTSTPTAMPSPPSSNPLFNKQISNPLFDKSATPTSFGFGAPSASAAKPTDAKSLFHRNNSIGGGGDQWQHLVSSSVDRFMQFSDTFASPEDTFKFILDERKKLDAEKSKLPPVVDSDTLFAGLSSQAPDALLSFLMGSSVDLLQKSVDTFEMQHRAAFTATGEPDDEDDDLDEDDDDDEQHVEI</sequence>
<evidence type="ECO:0000256" key="1">
    <source>
        <dbReference type="ARBA" id="ARBA00004123"/>
    </source>
</evidence>
<evidence type="ECO:0000256" key="3">
    <source>
        <dbReference type="ARBA" id="ARBA00023242"/>
    </source>
</evidence>
<evidence type="ECO:0000259" key="6">
    <source>
        <dbReference type="SMART" id="SM00415"/>
    </source>
</evidence>
<organism evidence="8 9">
    <name type="scientific">Aphanomyces stellatus</name>
    <dbReference type="NCBI Taxonomy" id="120398"/>
    <lineage>
        <taxon>Eukaryota</taxon>
        <taxon>Sar</taxon>
        <taxon>Stramenopiles</taxon>
        <taxon>Oomycota</taxon>
        <taxon>Saprolegniomycetes</taxon>
        <taxon>Saprolegniales</taxon>
        <taxon>Verrucalvaceae</taxon>
        <taxon>Aphanomyces</taxon>
    </lineage>
</organism>
<dbReference type="SUPFAM" id="SSF46785">
    <property type="entry name" value="Winged helix' DNA-binding domain"/>
    <property type="match status" value="1"/>
</dbReference>
<comment type="similarity">
    <text evidence="4">Belongs to the HSF family.</text>
</comment>
<feature type="compositionally biased region" description="Basic and acidic residues" evidence="5">
    <location>
        <begin position="114"/>
        <end position="123"/>
    </location>
</feature>
<evidence type="ECO:0000313" key="8">
    <source>
        <dbReference type="EMBL" id="VFT86251.1"/>
    </source>
</evidence>
<feature type="region of interest" description="Disordered" evidence="5">
    <location>
        <begin position="105"/>
        <end position="135"/>
    </location>
</feature>
<accession>A0A485KN16</accession>
<dbReference type="GO" id="GO:0043565">
    <property type="term" value="F:sequence-specific DNA binding"/>
    <property type="evidence" value="ECO:0007669"/>
    <property type="project" value="InterPro"/>
</dbReference>
<dbReference type="GO" id="GO:0003700">
    <property type="term" value="F:DNA-binding transcription factor activity"/>
    <property type="evidence" value="ECO:0007669"/>
    <property type="project" value="InterPro"/>
</dbReference>
<dbReference type="AlphaFoldDB" id="A0A485KN16"/>
<dbReference type="Gene3D" id="1.10.10.10">
    <property type="entry name" value="Winged helix-like DNA-binding domain superfamily/Winged helix DNA-binding domain"/>
    <property type="match status" value="1"/>
</dbReference>
<feature type="domain" description="HSF-type DNA-binding" evidence="6">
    <location>
        <begin position="5"/>
        <end position="97"/>
    </location>
</feature>
<evidence type="ECO:0000256" key="2">
    <source>
        <dbReference type="ARBA" id="ARBA00023125"/>
    </source>
</evidence>
<dbReference type="InterPro" id="IPR036388">
    <property type="entry name" value="WH-like_DNA-bd_sf"/>
</dbReference>
<dbReference type="Pfam" id="PF00447">
    <property type="entry name" value="HSF_DNA-bind"/>
    <property type="match status" value="1"/>
</dbReference>
<feature type="region of interest" description="Disordered" evidence="5">
    <location>
        <begin position="391"/>
        <end position="418"/>
    </location>
</feature>
<dbReference type="SMART" id="SM00415">
    <property type="entry name" value="HSF"/>
    <property type="match status" value="1"/>
</dbReference>
<comment type="subcellular location">
    <subcellularLocation>
        <location evidence="1">Nucleus</location>
    </subcellularLocation>
</comment>